<dbReference type="EMBL" id="CM041544">
    <property type="protein sequence ID" value="KAI3363019.1"/>
    <property type="molecule type" value="Genomic_DNA"/>
</dbReference>
<name>A0ACB8W5E4_9TELE</name>
<accession>A0ACB8W5E4</accession>
<keyword evidence="2" id="KW-1185">Reference proteome</keyword>
<evidence type="ECO:0000313" key="1">
    <source>
        <dbReference type="EMBL" id="KAI3363019.1"/>
    </source>
</evidence>
<protein>
    <submittedName>
        <fullName evidence="1">Uncharacterized protein</fullName>
    </submittedName>
</protein>
<gene>
    <name evidence="1" type="ORF">L3Q82_011691</name>
</gene>
<proteinExistence type="predicted"/>
<dbReference type="Proteomes" id="UP000831701">
    <property type="component" value="Chromosome 14"/>
</dbReference>
<comment type="caution">
    <text evidence="1">The sequence shown here is derived from an EMBL/GenBank/DDBJ whole genome shotgun (WGS) entry which is preliminary data.</text>
</comment>
<evidence type="ECO:0000313" key="2">
    <source>
        <dbReference type="Proteomes" id="UP000831701"/>
    </source>
</evidence>
<reference evidence="1" key="1">
    <citation type="submission" date="2022-04" db="EMBL/GenBank/DDBJ databases">
        <title>Jade perch genome.</title>
        <authorList>
            <person name="Chao B."/>
        </authorList>
    </citation>
    <scope>NUCLEOTIDE SEQUENCE</scope>
    <source>
        <strain evidence="1">CB-2022</strain>
    </source>
</reference>
<feature type="non-terminal residue" evidence="1">
    <location>
        <position position="1"/>
    </location>
</feature>
<sequence>KGEMFHGHSTLSVSVPHLYYSCPEGATAKLVCTQQGAALHSTDVLRHNWLFTPHSDQHCQGRMGPRHHIIGGHSHGNHSLPPGMHFGSAGQSFWLILQNLTHADQGRYCCMVLDIQVDHKTGSLVQKPHSHVVLQITPRRNGSQNCTVWDPTPPGGSVPVALAVAACIVALLSLPLILVLVYKQRQNAQSSRRAQELVRMDSEAHGHENPVFLGGSPQIKTRTVSQIMTRQCSETGRHLLSEPGTPLSPPAHGDVFFPIEGGTQTHTHTNISYILKTQQQFILQGKRDGTR</sequence>
<organism evidence="1 2">
    <name type="scientific">Scortum barcoo</name>
    <name type="common">barcoo grunter</name>
    <dbReference type="NCBI Taxonomy" id="214431"/>
    <lineage>
        <taxon>Eukaryota</taxon>
        <taxon>Metazoa</taxon>
        <taxon>Chordata</taxon>
        <taxon>Craniata</taxon>
        <taxon>Vertebrata</taxon>
        <taxon>Euteleostomi</taxon>
        <taxon>Actinopterygii</taxon>
        <taxon>Neopterygii</taxon>
        <taxon>Teleostei</taxon>
        <taxon>Neoteleostei</taxon>
        <taxon>Acanthomorphata</taxon>
        <taxon>Eupercaria</taxon>
        <taxon>Centrarchiformes</taxon>
        <taxon>Terapontoidei</taxon>
        <taxon>Terapontidae</taxon>
        <taxon>Scortum</taxon>
    </lineage>
</organism>